<evidence type="ECO:0000256" key="4">
    <source>
        <dbReference type="ARBA" id="ARBA00022989"/>
    </source>
</evidence>
<feature type="transmembrane region" description="Helical" evidence="6">
    <location>
        <begin position="344"/>
        <end position="363"/>
    </location>
</feature>
<feature type="transmembrane region" description="Helical" evidence="6">
    <location>
        <begin position="76"/>
        <end position="97"/>
    </location>
</feature>
<feature type="transmembrane region" description="Helical" evidence="6">
    <location>
        <begin position="219"/>
        <end position="238"/>
    </location>
</feature>
<protein>
    <submittedName>
        <fullName evidence="7">MFS transporter</fullName>
    </submittedName>
</protein>
<comment type="subcellular location">
    <subcellularLocation>
        <location evidence="1">Cell membrane</location>
        <topology evidence="1">Multi-pass membrane protein</topology>
    </subcellularLocation>
</comment>
<feature type="transmembrane region" description="Helical" evidence="6">
    <location>
        <begin position="12"/>
        <end position="39"/>
    </location>
</feature>
<dbReference type="PANTHER" id="PTHR23513:SF11">
    <property type="entry name" value="STAPHYLOFERRIN A TRANSPORTER"/>
    <property type="match status" value="1"/>
</dbReference>
<dbReference type="GO" id="GO:0022857">
    <property type="term" value="F:transmembrane transporter activity"/>
    <property type="evidence" value="ECO:0007669"/>
    <property type="project" value="InterPro"/>
</dbReference>
<gene>
    <name evidence="7" type="ORF">ShirakiTB12_24720</name>
</gene>
<dbReference type="CDD" id="cd06173">
    <property type="entry name" value="MFS_MefA_like"/>
    <property type="match status" value="1"/>
</dbReference>
<keyword evidence="3 6" id="KW-0812">Transmembrane</keyword>
<reference evidence="7" key="1">
    <citation type="journal article" date="2024" name="Appl Microbiol">
        <title>Effect of kuratsuki Bacillus and Priestia on Taste of Sake.</title>
        <authorList>
            <person name="Kobayashi K."/>
            <person name="Nishida H."/>
        </authorList>
    </citation>
    <scope>NUCLEOTIDE SEQUENCE</scope>
    <source>
        <strain evidence="7">B-12</strain>
    </source>
</reference>
<evidence type="ECO:0000256" key="6">
    <source>
        <dbReference type="SAM" id="Phobius"/>
    </source>
</evidence>
<evidence type="ECO:0000256" key="5">
    <source>
        <dbReference type="ARBA" id="ARBA00023136"/>
    </source>
</evidence>
<dbReference type="AlphaFoldDB" id="A0AAX6BJT6"/>
<dbReference type="Pfam" id="PF07690">
    <property type="entry name" value="MFS_1"/>
    <property type="match status" value="1"/>
</dbReference>
<evidence type="ECO:0000313" key="7">
    <source>
        <dbReference type="EMBL" id="GMG74004.1"/>
    </source>
</evidence>
<accession>A0AAX6BJT6</accession>
<keyword evidence="5 6" id="KW-0472">Membrane</keyword>
<organism evidence="7 8">
    <name type="scientific">Priestia megaterium</name>
    <name type="common">Bacillus megaterium</name>
    <dbReference type="NCBI Taxonomy" id="1404"/>
    <lineage>
        <taxon>Bacteria</taxon>
        <taxon>Bacillati</taxon>
        <taxon>Bacillota</taxon>
        <taxon>Bacilli</taxon>
        <taxon>Bacillales</taxon>
        <taxon>Bacillaceae</taxon>
        <taxon>Priestia</taxon>
    </lineage>
</organism>
<feature type="transmembrane region" description="Helical" evidence="6">
    <location>
        <begin position="282"/>
        <end position="300"/>
    </location>
</feature>
<keyword evidence="2" id="KW-1003">Cell membrane</keyword>
<evidence type="ECO:0000256" key="3">
    <source>
        <dbReference type="ARBA" id="ARBA00022692"/>
    </source>
</evidence>
<dbReference type="Gene3D" id="1.20.1250.20">
    <property type="entry name" value="MFS general substrate transporter like domains"/>
    <property type="match status" value="1"/>
</dbReference>
<proteinExistence type="predicted"/>
<feature type="transmembrane region" description="Helical" evidence="6">
    <location>
        <begin position="306"/>
        <end position="324"/>
    </location>
</feature>
<sequence>MMKALYKDRRFQAVVAANVLSSIGSGITMLAIPLLLVASPNGNRLFGTIMLIMTVISFVATPYIGVLIDRMSRKKILLTVELIGFTTVILFVVLGFMTDYSTIHYIILYGTGNLYYTFFYPTIFALNQEVFSKDVFQSLNSIMEIQGQLSSMLAGAAASLVITRWSLQWILTVDAATYIAAFLFLLSIPYKRSSERSDKKHTAMKEGLAFIKENRSVSLFLLLSFMPFIAVMMTNYLFPIYLTQELNASPAAYGIESAVYGFGALTAGILIVSIMKRTGTELAIMLNISLFALGISIIFFMKLLPVYFSIVFLLAFANAGTRVARNTFMMQKIPNIIVGRVDSCFRFITLGIRILLIFFFTYVTANDRIGLAFLGLSLLLLSTAGAGWILYKRKQRKQSALLKSVL</sequence>
<dbReference type="Proteomes" id="UP001165240">
    <property type="component" value="Unassembled WGS sequence"/>
</dbReference>
<comment type="caution">
    <text evidence="7">The sequence shown here is derived from an EMBL/GenBank/DDBJ whole genome shotgun (WGS) entry which is preliminary data.</text>
</comment>
<dbReference type="GO" id="GO:0005886">
    <property type="term" value="C:plasma membrane"/>
    <property type="evidence" value="ECO:0007669"/>
    <property type="project" value="UniProtKB-SubCell"/>
</dbReference>
<dbReference type="InterPro" id="IPR011701">
    <property type="entry name" value="MFS"/>
</dbReference>
<evidence type="ECO:0000256" key="1">
    <source>
        <dbReference type="ARBA" id="ARBA00004651"/>
    </source>
</evidence>
<keyword evidence="4 6" id="KW-1133">Transmembrane helix</keyword>
<feature type="transmembrane region" description="Helical" evidence="6">
    <location>
        <begin position="258"/>
        <end position="275"/>
    </location>
</feature>
<feature type="transmembrane region" description="Helical" evidence="6">
    <location>
        <begin position="103"/>
        <end position="126"/>
    </location>
</feature>
<feature type="transmembrane region" description="Helical" evidence="6">
    <location>
        <begin position="147"/>
        <end position="163"/>
    </location>
</feature>
<dbReference type="PANTHER" id="PTHR23513">
    <property type="entry name" value="INTEGRAL MEMBRANE EFFLUX PROTEIN-RELATED"/>
    <property type="match status" value="1"/>
</dbReference>
<evidence type="ECO:0000313" key="8">
    <source>
        <dbReference type="Proteomes" id="UP001165240"/>
    </source>
</evidence>
<dbReference type="EMBL" id="BSYK01000001">
    <property type="protein sequence ID" value="GMG74004.1"/>
    <property type="molecule type" value="Genomic_DNA"/>
</dbReference>
<feature type="transmembrane region" description="Helical" evidence="6">
    <location>
        <begin position="169"/>
        <end position="190"/>
    </location>
</feature>
<feature type="transmembrane region" description="Helical" evidence="6">
    <location>
        <begin position="45"/>
        <end position="64"/>
    </location>
</feature>
<name>A0AAX6BJT6_PRIMG</name>
<dbReference type="InterPro" id="IPR036259">
    <property type="entry name" value="MFS_trans_sf"/>
</dbReference>
<feature type="transmembrane region" description="Helical" evidence="6">
    <location>
        <begin position="369"/>
        <end position="391"/>
    </location>
</feature>
<dbReference type="SUPFAM" id="SSF103473">
    <property type="entry name" value="MFS general substrate transporter"/>
    <property type="match status" value="1"/>
</dbReference>
<evidence type="ECO:0000256" key="2">
    <source>
        <dbReference type="ARBA" id="ARBA00022475"/>
    </source>
</evidence>